<dbReference type="EC" id="2.1.-.-" evidence="2"/>
<dbReference type="GO" id="GO:0032259">
    <property type="term" value="P:methylation"/>
    <property type="evidence" value="ECO:0007669"/>
    <property type="project" value="UniProtKB-KW"/>
</dbReference>
<dbReference type="Gene3D" id="3.40.50.150">
    <property type="entry name" value="Vaccinia Virus protein VP39"/>
    <property type="match status" value="1"/>
</dbReference>
<keyword evidence="2" id="KW-0808">Transferase</keyword>
<evidence type="ECO:0000259" key="1">
    <source>
        <dbReference type="Pfam" id="PF08242"/>
    </source>
</evidence>
<reference evidence="2" key="1">
    <citation type="submission" date="2024-06" db="EMBL/GenBank/DDBJ databases">
        <authorList>
            <person name="Li T."/>
            <person name="Gao R."/>
        </authorList>
    </citation>
    <scope>NUCLEOTIDE SEQUENCE</scope>
    <source>
        <strain evidence="2">ZPR3</strain>
    </source>
</reference>
<sequence length="696" mass="78805">MIELAKTNYKKLDGSKFWIDTKSNKGFGYNDGDEVETRIYEHVSACQDRSVFSREIANGISDWASFYHLSSLRANLLRPIVDLLGQDILEVGAGCGAITRFLGESGKKVIAVEGSARRAAIAAERCSDLPGVQVLAANFADIPAEWRFDTILFVGVLEYSRQYFRTDQEDDPVQAALRWARALLKPSGRLVIAIENQLGLKYFAGYKEDHVGEAFFGIEDRYASDGVVTFGRKELLNQIEAAGFSKHRWWFPFPDYKSPVSVISEEALSDHLEFDAASLCAKSVLEDRQKPATSFFALQESWKAVCRNGLLPDLANSFLVVSSNTEFHPSDVVAYHFGTDRGRNLSKVVKFKPIDGRLIAVRELINPRPTMSDSPDVVLTMRDEPYVHGRLWQDRLSSVVSRKGWELNDIVAWADTWWSNLLDRAGYRLRRHELSAHSLLDGIFIDAIPRNFIGRDGNFEFIDQEWSVPVPIEAGYLLFRGLSISFLSLEVCEEPASTVSLTVDQLVLDVAYRLGLWLARADVVRFKDIERQFQERACGTLPKYVPEKFGVQTLPVKLKLEGATALHEEVLRLRAALQKHNLFAHKDFQDVAMQTVETEEYLFSILQRDNWISELSAKINVIRMHQHALLTKISALRDSAQLLGVHHELSSFIDALFSEKWYLEKYPDVAGADIPPITHYLLYGINEGRLPHPMWA</sequence>
<dbReference type="CDD" id="cd02440">
    <property type="entry name" value="AdoMet_MTases"/>
    <property type="match status" value="1"/>
</dbReference>
<name>A0AAU7RQ52_9HYPH</name>
<gene>
    <name evidence="2" type="ORF">ABM479_16470</name>
</gene>
<organism evidence="2">
    <name type="scientific">Rhizobium sp. ZPR3</name>
    <dbReference type="NCBI Taxonomy" id="3158967"/>
    <lineage>
        <taxon>Bacteria</taxon>
        <taxon>Pseudomonadati</taxon>
        <taxon>Pseudomonadota</taxon>
        <taxon>Alphaproteobacteria</taxon>
        <taxon>Hyphomicrobiales</taxon>
        <taxon>Rhizobiaceae</taxon>
        <taxon>Rhizobium/Agrobacterium group</taxon>
        <taxon>Rhizobium</taxon>
    </lineage>
</organism>
<feature type="domain" description="Methyltransferase type 12" evidence="1">
    <location>
        <begin position="89"/>
        <end position="190"/>
    </location>
</feature>
<accession>A0AAU7RQ52</accession>
<dbReference type="EMBL" id="CP157960">
    <property type="protein sequence ID" value="XBT92355.1"/>
    <property type="molecule type" value="Genomic_DNA"/>
</dbReference>
<dbReference type="InterPro" id="IPR029063">
    <property type="entry name" value="SAM-dependent_MTases_sf"/>
</dbReference>
<dbReference type="RefSeq" id="WP_349956724.1">
    <property type="nucleotide sequence ID" value="NZ_CP157960.1"/>
</dbReference>
<keyword evidence="2" id="KW-0489">Methyltransferase</keyword>
<evidence type="ECO:0000313" key="2">
    <source>
        <dbReference type="EMBL" id="XBT92355.1"/>
    </source>
</evidence>
<dbReference type="GO" id="GO:0008168">
    <property type="term" value="F:methyltransferase activity"/>
    <property type="evidence" value="ECO:0007669"/>
    <property type="project" value="UniProtKB-KW"/>
</dbReference>
<dbReference type="Pfam" id="PF08242">
    <property type="entry name" value="Methyltransf_12"/>
    <property type="match status" value="1"/>
</dbReference>
<dbReference type="InterPro" id="IPR013217">
    <property type="entry name" value="Methyltransf_12"/>
</dbReference>
<protein>
    <submittedName>
        <fullName evidence="2">Class I SAM-dependent methyltransferase</fullName>
        <ecNumber evidence="2">2.1.-.-</ecNumber>
    </submittedName>
</protein>
<dbReference type="SUPFAM" id="SSF53335">
    <property type="entry name" value="S-adenosyl-L-methionine-dependent methyltransferases"/>
    <property type="match status" value="1"/>
</dbReference>
<proteinExistence type="predicted"/>
<dbReference type="AlphaFoldDB" id="A0AAU7RQ52"/>